<dbReference type="Proteomes" id="UP001281614">
    <property type="component" value="Unassembled WGS sequence"/>
</dbReference>
<comment type="caution">
    <text evidence="2">The sequence shown here is derived from an EMBL/GenBank/DDBJ whole genome shotgun (WGS) entry which is preliminary data.</text>
</comment>
<reference evidence="2" key="1">
    <citation type="submission" date="2023-02" db="EMBL/GenBank/DDBJ databases">
        <title>Colletotrichum kahawae CIFC_Que2 genome sequencing and assembly.</title>
        <authorList>
            <person name="Baroncelli R."/>
        </authorList>
    </citation>
    <scope>NUCLEOTIDE SEQUENCE</scope>
    <source>
        <strain evidence="2">CIFC_Que2</strain>
    </source>
</reference>
<proteinExistence type="predicted"/>
<protein>
    <submittedName>
        <fullName evidence="2">Uncharacterized protein</fullName>
    </submittedName>
</protein>
<feature type="region of interest" description="Disordered" evidence="1">
    <location>
        <begin position="1"/>
        <end position="38"/>
    </location>
</feature>
<dbReference type="EMBL" id="VYYT01000799">
    <property type="protein sequence ID" value="KAK2729343.1"/>
    <property type="molecule type" value="Genomic_DNA"/>
</dbReference>
<name>A0AAD9XZC5_COLKA</name>
<dbReference type="AlphaFoldDB" id="A0AAD9XZC5"/>
<feature type="compositionally biased region" description="Basic and acidic residues" evidence="1">
    <location>
        <begin position="27"/>
        <end position="38"/>
    </location>
</feature>
<evidence type="ECO:0000256" key="1">
    <source>
        <dbReference type="SAM" id="MobiDB-lite"/>
    </source>
</evidence>
<evidence type="ECO:0000313" key="3">
    <source>
        <dbReference type="Proteomes" id="UP001281614"/>
    </source>
</evidence>
<accession>A0AAD9XZC5</accession>
<gene>
    <name evidence="2" type="ORF">CKAH01_10292</name>
</gene>
<organism evidence="2 3">
    <name type="scientific">Colletotrichum kahawae</name>
    <name type="common">Coffee berry disease fungus</name>
    <dbReference type="NCBI Taxonomy" id="34407"/>
    <lineage>
        <taxon>Eukaryota</taxon>
        <taxon>Fungi</taxon>
        <taxon>Dikarya</taxon>
        <taxon>Ascomycota</taxon>
        <taxon>Pezizomycotina</taxon>
        <taxon>Sordariomycetes</taxon>
        <taxon>Hypocreomycetidae</taxon>
        <taxon>Glomerellales</taxon>
        <taxon>Glomerellaceae</taxon>
        <taxon>Colletotrichum</taxon>
        <taxon>Colletotrichum gloeosporioides species complex</taxon>
    </lineage>
</organism>
<keyword evidence="3" id="KW-1185">Reference proteome</keyword>
<evidence type="ECO:0000313" key="2">
    <source>
        <dbReference type="EMBL" id="KAK2729343.1"/>
    </source>
</evidence>
<sequence length="38" mass="4032">MPKTGGQEHQGRGGKQLGNARDTVNGRGEEGRNRGLGR</sequence>